<dbReference type="Proteomes" id="UP000010808">
    <property type="component" value="Chromosome"/>
</dbReference>
<dbReference type="STRING" id="1121451.DESAM_23185"/>
<keyword evidence="2" id="KW-1185">Reference proteome</keyword>
<evidence type="ECO:0000313" key="2">
    <source>
        <dbReference type="Proteomes" id="UP000010808"/>
    </source>
</evidence>
<dbReference type="HOGENOM" id="CLU_1802985_0_0_7"/>
<name>L0RGU2_9BACT</name>
<dbReference type="KEGG" id="dhy:DESAM_23185"/>
<protein>
    <submittedName>
        <fullName evidence="1">Uncharacterized protein</fullName>
    </submittedName>
</protein>
<evidence type="ECO:0000313" key="1">
    <source>
        <dbReference type="EMBL" id="CCO25452.1"/>
    </source>
</evidence>
<proteinExistence type="predicted"/>
<organism evidence="1 2">
    <name type="scientific">Maridesulfovibrio hydrothermalis AM13 = DSM 14728</name>
    <dbReference type="NCBI Taxonomy" id="1121451"/>
    <lineage>
        <taxon>Bacteria</taxon>
        <taxon>Pseudomonadati</taxon>
        <taxon>Thermodesulfobacteriota</taxon>
        <taxon>Desulfovibrionia</taxon>
        <taxon>Desulfovibrionales</taxon>
        <taxon>Desulfovibrionaceae</taxon>
        <taxon>Maridesulfovibrio</taxon>
    </lineage>
</organism>
<accession>L0RGU2</accession>
<reference evidence="1 2" key="1">
    <citation type="submission" date="2012-10" db="EMBL/GenBank/DDBJ databases">
        <authorList>
            <person name="Genoscope - CEA"/>
        </authorList>
    </citation>
    <scope>NUCLEOTIDE SEQUENCE [LARGE SCALE GENOMIC DNA]</scope>
    <source>
        <strain evidence="2">AM13 / DSM 14728</strain>
    </source>
</reference>
<sequence>MQNGIGFPHINLYSTMQRPREISTGTAGMNKILTLKQFQDLALEIIALQPYTEATNETFQMGDEEAGIPKIASVWGFSRHSKPGYEISFDWVAKGNLDGFLIDMFDFTIETYNKGEYSPVFKGAVVLDDFKEPFAGHEVSQKIMELIKHEDWTKWIYEHLPEPRMLL</sequence>
<gene>
    <name evidence="1" type="ORF">DESAM_23185</name>
</gene>
<dbReference type="EMBL" id="FO203522">
    <property type="protein sequence ID" value="CCO25452.1"/>
    <property type="molecule type" value="Genomic_DNA"/>
</dbReference>
<dbReference type="eggNOG" id="ENOG50317WY">
    <property type="taxonomic scope" value="Bacteria"/>
</dbReference>
<dbReference type="AlphaFoldDB" id="L0RGU2"/>
<dbReference type="PATRIC" id="fig|1121451.3.peg.3392"/>